<gene>
    <name evidence="1" type="ORF">JTE90_009816</name>
</gene>
<protein>
    <submittedName>
        <fullName evidence="1">Uncharacterized protein</fullName>
    </submittedName>
</protein>
<feature type="non-terminal residue" evidence="1">
    <location>
        <position position="32"/>
    </location>
</feature>
<comment type="caution">
    <text evidence="1">The sequence shown here is derived from an EMBL/GenBank/DDBJ whole genome shotgun (WGS) entry which is preliminary data.</text>
</comment>
<dbReference type="Proteomes" id="UP000827092">
    <property type="component" value="Unassembled WGS sequence"/>
</dbReference>
<organism evidence="1 2">
    <name type="scientific">Oedothorax gibbosus</name>
    <dbReference type="NCBI Taxonomy" id="931172"/>
    <lineage>
        <taxon>Eukaryota</taxon>
        <taxon>Metazoa</taxon>
        <taxon>Ecdysozoa</taxon>
        <taxon>Arthropoda</taxon>
        <taxon>Chelicerata</taxon>
        <taxon>Arachnida</taxon>
        <taxon>Araneae</taxon>
        <taxon>Araneomorphae</taxon>
        <taxon>Entelegynae</taxon>
        <taxon>Araneoidea</taxon>
        <taxon>Linyphiidae</taxon>
        <taxon>Erigoninae</taxon>
        <taxon>Oedothorax</taxon>
    </lineage>
</organism>
<evidence type="ECO:0000313" key="2">
    <source>
        <dbReference type="Proteomes" id="UP000827092"/>
    </source>
</evidence>
<sequence length="32" mass="3388">MPGSPDVGFWSGNQYGRTSVKSISATPMDVQS</sequence>
<evidence type="ECO:0000313" key="1">
    <source>
        <dbReference type="EMBL" id="KAG8171370.1"/>
    </source>
</evidence>
<name>A0AAV6TI37_9ARAC</name>
<proteinExistence type="predicted"/>
<keyword evidence="2" id="KW-1185">Reference proteome</keyword>
<reference evidence="1 2" key="1">
    <citation type="journal article" date="2022" name="Nat. Ecol. Evol.">
        <title>A masculinizing supergene underlies an exaggerated male reproductive morph in a spider.</title>
        <authorList>
            <person name="Hendrickx F."/>
            <person name="De Corte Z."/>
            <person name="Sonet G."/>
            <person name="Van Belleghem S.M."/>
            <person name="Kostlbacher S."/>
            <person name="Vangestel C."/>
        </authorList>
    </citation>
    <scope>NUCLEOTIDE SEQUENCE [LARGE SCALE GENOMIC DNA]</scope>
    <source>
        <strain evidence="1">W744_W776</strain>
    </source>
</reference>
<dbReference type="AlphaFoldDB" id="A0AAV6TI37"/>
<accession>A0AAV6TI37</accession>
<dbReference type="EMBL" id="JAFNEN010004080">
    <property type="protein sequence ID" value="KAG8171370.1"/>
    <property type="molecule type" value="Genomic_DNA"/>
</dbReference>